<dbReference type="Pfam" id="PF13472">
    <property type="entry name" value="Lipase_GDSL_2"/>
    <property type="match status" value="1"/>
</dbReference>
<dbReference type="Proteomes" id="UP000077405">
    <property type="component" value="Plasmid pYZ4"/>
</dbReference>
<dbReference type="InterPro" id="IPR013830">
    <property type="entry name" value="SGNH_hydro"/>
</dbReference>
<evidence type="ECO:0000259" key="1">
    <source>
        <dbReference type="Pfam" id="PF13472"/>
    </source>
</evidence>
<organism evidence="2 3">
    <name type="scientific">Azospirillum humicireducens</name>
    <dbReference type="NCBI Taxonomy" id="1226968"/>
    <lineage>
        <taxon>Bacteria</taxon>
        <taxon>Pseudomonadati</taxon>
        <taxon>Pseudomonadota</taxon>
        <taxon>Alphaproteobacteria</taxon>
        <taxon>Rhodospirillales</taxon>
        <taxon>Azospirillaceae</taxon>
        <taxon>Azospirillum</taxon>
    </lineage>
</organism>
<dbReference type="SUPFAM" id="SSF52266">
    <property type="entry name" value="SGNH hydrolase"/>
    <property type="match status" value="1"/>
</dbReference>
<dbReference type="KEGG" id="ahu:A6A40_23885"/>
<keyword evidence="3" id="KW-1185">Reference proteome</keyword>
<dbReference type="EMBL" id="CP028905">
    <property type="protein sequence ID" value="AWB08083.1"/>
    <property type="molecule type" value="Genomic_DNA"/>
</dbReference>
<dbReference type="InterPro" id="IPR036514">
    <property type="entry name" value="SGNH_hydro_sf"/>
</dbReference>
<gene>
    <name evidence="2" type="ORF">A6A40_23885</name>
</gene>
<keyword evidence="2" id="KW-0614">Plasmid</keyword>
<accession>A0A2R4VUG5</accession>
<geneLocation type="plasmid" evidence="2 3">
    <name>pYZ4</name>
</geneLocation>
<dbReference type="AlphaFoldDB" id="A0A2R4VUG5"/>
<evidence type="ECO:0000313" key="3">
    <source>
        <dbReference type="Proteomes" id="UP000077405"/>
    </source>
</evidence>
<dbReference type="PANTHER" id="PTHR30383:SF26">
    <property type="entry name" value="SGNH HYDROLASE-TYPE ESTERASE DOMAIN-CONTAINING PROTEIN"/>
    <property type="match status" value="1"/>
</dbReference>
<dbReference type="PANTHER" id="PTHR30383">
    <property type="entry name" value="THIOESTERASE 1/PROTEASE 1/LYSOPHOSPHOLIPASE L1"/>
    <property type="match status" value="1"/>
</dbReference>
<reference evidence="2 3" key="1">
    <citation type="submission" date="2018-04" db="EMBL/GenBank/DDBJ databases">
        <title>Complete genome sequence of the nitrogen-fixing bacterium Azospirillum humicireducens type strain SgZ-5.</title>
        <authorList>
            <person name="Yu Z."/>
        </authorList>
    </citation>
    <scope>NUCLEOTIDE SEQUENCE [LARGE SCALE GENOMIC DNA]</scope>
    <source>
        <strain evidence="2 3">SgZ-5</strain>
        <plasmid evidence="2 3">pYZ4</plasmid>
    </source>
</reference>
<feature type="domain" description="SGNH hydrolase-type esterase" evidence="1">
    <location>
        <begin position="20"/>
        <end position="210"/>
    </location>
</feature>
<protein>
    <recommendedName>
        <fullName evidence="1">SGNH hydrolase-type esterase domain-containing protein</fullName>
    </recommendedName>
</protein>
<evidence type="ECO:0000313" key="2">
    <source>
        <dbReference type="EMBL" id="AWB08083.1"/>
    </source>
</evidence>
<dbReference type="InterPro" id="IPR051532">
    <property type="entry name" value="Ester_Hydrolysis_Enzymes"/>
</dbReference>
<name>A0A2R4VUG5_9PROT</name>
<dbReference type="GO" id="GO:0004622">
    <property type="term" value="F:phosphatidylcholine lysophospholipase activity"/>
    <property type="evidence" value="ECO:0007669"/>
    <property type="project" value="TreeGrafter"/>
</dbReference>
<sequence>MQMVEMMKVHENEHNGKILFFGDSICFGEGVSPQFSFVGLVSVALESELGNRCPRIINHSINGDTTRMALDRVAKDLQAECAETVYLQFGLNDCNYWHSDRGLPRVSANAFVANLTELVIRSHQFGARKVFLATNHRTEPDGPLEHKRSPLAPNSYLENLIIYNQLIRTVADLTGSVLIDIERAWLEEESLGRTASYLNQDGIHLSRHGNDFYGKIILPFIKNSTSISA</sequence>
<proteinExistence type="predicted"/>
<dbReference type="Gene3D" id="3.40.50.1110">
    <property type="entry name" value="SGNH hydrolase"/>
    <property type="match status" value="1"/>
</dbReference>